<feature type="compositionally biased region" description="Basic and acidic residues" evidence="1">
    <location>
        <begin position="137"/>
        <end position="146"/>
    </location>
</feature>
<dbReference type="AlphaFoldDB" id="X6LTI3"/>
<feature type="region of interest" description="Disordered" evidence="1">
    <location>
        <begin position="91"/>
        <end position="118"/>
    </location>
</feature>
<accession>X6LTI3</accession>
<evidence type="ECO:0000313" key="3">
    <source>
        <dbReference type="Proteomes" id="UP000023152"/>
    </source>
</evidence>
<organism evidence="2 3">
    <name type="scientific">Reticulomyxa filosa</name>
    <dbReference type="NCBI Taxonomy" id="46433"/>
    <lineage>
        <taxon>Eukaryota</taxon>
        <taxon>Sar</taxon>
        <taxon>Rhizaria</taxon>
        <taxon>Retaria</taxon>
        <taxon>Foraminifera</taxon>
        <taxon>Monothalamids</taxon>
        <taxon>Reticulomyxidae</taxon>
        <taxon>Reticulomyxa</taxon>
    </lineage>
</organism>
<name>X6LTI3_RETFI</name>
<keyword evidence="3" id="KW-1185">Reference proteome</keyword>
<reference evidence="2 3" key="1">
    <citation type="journal article" date="2013" name="Curr. Biol.">
        <title>The Genome of the Foraminiferan Reticulomyxa filosa.</title>
        <authorList>
            <person name="Glockner G."/>
            <person name="Hulsmann N."/>
            <person name="Schleicher M."/>
            <person name="Noegel A.A."/>
            <person name="Eichinger L."/>
            <person name="Gallinger C."/>
            <person name="Pawlowski J."/>
            <person name="Sierra R."/>
            <person name="Euteneuer U."/>
            <person name="Pillet L."/>
            <person name="Moustafa A."/>
            <person name="Platzer M."/>
            <person name="Groth M."/>
            <person name="Szafranski K."/>
            <person name="Schliwa M."/>
        </authorList>
    </citation>
    <scope>NUCLEOTIDE SEQUENCE [LARGE SCALE GENOMIC DNA]</scope>
</reference>
<dbReference type="Proteomes" id="UP000023152">
    <property type="component" value="Unassembled WGS sequence"/>
</dbReference>
<sequence>MCVFVWGKKKKKKKNGTLQKAQALWTTTTEHVLAHWIRHSGPFDNVEYTFLPSELIDIITEFAQSFDWHTCMHMHVHRCVHTNIRAHMCSSKKKKKKDLIDKARKKKNKKRKLKMQRKNRDRIRVVPGHNIGKTRHRLGERDRARECQAVASRESGVAGEVSSAIPKVEME</sequence>
<evidence type="ECO:0000256" key="1">
    <source>
        <dbReference type="SAM" id="MobiDB-lite"/>
    </source>
</evidence>
<proteinExistence type="predicted"/>
<evidence type="ECO:0000313" key="2">
    <source>
        <dbReference type="EMBL" id="ETO04696.1"/>
    </source>
</evidence>
<gene>
    <name evidence="2" type="ORF">RFI_32702</name>
</gene>
<feature type="region of interest" description="Disordered" evidence="1">
    <location>
        <begin position="131"/>
        <end position="171"/>
    </location>
</feature>
<dbReference type="EMBL" id="ASPP01029048">
    <property type="protein sequence ID" value="ETO04696.1"/>
    <property type="molecule type" value="Genomic_DNA"/>
</dbReference>
<comment type="caution">
    <text evidence="2">The sequence shown here is derived from an EMBL/GenBank/DDBJ whole genome shotgun (WGS) entry which is preliminary data.</text>
</comment>
<protein>
    <submittedName>
        <fullName evidence="2">Uncharacterized protein</fullName>
    </submittedName>
</protein>